<comment type="caution">
    <text evidence="2">The sequence shown here is derived from an EMBL/GenBank/DDBJ whole genome shotgun (WGS) entry which is preliminary data.</text>
</comment>
<accession>A0ABN9SDC3</accession>
<protein>
    <submittedName>
        <fullName evidence="2">Uncharacterized protein</fullName>
    </submittedName>
</protein>
<dbReference type="Proteomes" id="UP001189429">
    <property type="component" value="Unassembled WGS sequence"/>
</dbReference>
<feature type="coiled-coil region" evidence="1">
    <location>
        <begin position="98"/>
        <end position="175"/>
    </location>
</feature>
<sequence>MLRWRPGRASRRPAAPLSRRRRAALGRARAISAAPAAPAKELRLHQDFGDHVQETKAQRDTLNEQVRMAVADREGMQGRVSPRMRDAVAGLEAKAITIEQLEQEVRHRTDVRRKLDKQLEADQADYLSMLARTEDAYRLQLALQQDELEPAKAQCDRLREQMHDAVAECQAQKNVAAQQAQDMSSSVPVRATMVGLDVAEGEDVCLSMGAVSSMRYYVKRDGASFAQIGDLRADVILEVGFDGRVIIGAQVSAEVGPQGVFDLLEGGCVVVPRGRMRDGALLAAWMTAAAAREQKPQRSSQPFARRLAALADEAKCINFAVWDCPCQKCKASAQNSRQRPRWRGKARAARVPAVWMVSWELRRECQLRGWPREC</sequence>
<keyword evidence="1" id="KW-0175">Coiled coil</keyword>
<organism evidence="2 3">
    <name type="scientific">Prorocentrum cordatum</name>
    <dbReference type="NCBI Taxonomy" id="2364126"/>
    <lineage>
        <taxon>Eukaryota</taxon>
        <taxon>Sar</taxon>
        <taxon>Alveolata</taxon>
        <taxon>Dinophyceae</taxon>
        <taxon>Prorocentrales</taxon>
        <taxon>Prorocentraceae</taxon>
        <taxon>Prorocentrum</taxon>
    </lineage>
</organism>
<gene>
    <name evidence="2" type="ORF">PCOR1329_LOCUS27622</name>
</gene>
<name>A0ABN9SDC3_9DINO</name>
<reference evidence="2" key="1">
    <citation type="submission" date="2023-10" db="EMBL/GenBank/DDBJ databases">
        <authorList>
            <person name="Chen Y."/>
            <person name="Shah S."/>
            <person name="Dougan E. K."/>
            <person name="Thang M."/>
            <person name="Chan C."/>
        </authorList>
    </citation>
    <scope>NUCLEOTIDE SEQUENCE [LARGE SCALE GENOMIC DNA]</scope>
</reference>
<dbReference type="EMBL" id="CAUYUJ010010021">
    <property type="protein sequence ID" value="CAK0828397.1"/>
    <property type="molecule type" value="Genomic_DNA"/>
</dbReference>
<evidence type="ECO:0000256" key="1">
    <source>
        <dbReference type="SAM" id="Coils"/>
    </source>
</evidence>
<evidence type="ECO:0000313" key="2">
    <source>
        <dbReference type="EMBL" id="CAK0828397.1"/>
    </source>
</evidence>
<keyword evidence="3" id="KW-1185">Reference proteome</keyword>
<proteinExistence type="predicted"/>
<evidence type="ECO:0000313" key="3">
    <source>
        <dbReference type="Proteomes" id="UP001189429"/>
    </source>
</evidence>